<organism evidence="1 2">
    <name type="scientific">Oculimacula yallundae</name>
    <dbReference type="NCBI Taxonomy" id="86028"/>
    <lineage>
        <taxon>Eukaryota</taxon>
        <taxon>Fungi</taxon>
        <taxon>Dikarya</taxon>
        <taxon>Ascomycota</taxon>
        <taxon>Pezizomycotina</taxon>
        <taxon>Leotiomycetes</taxon>
        <taxon>Helotiales</taxon>
        <taxon>Ploettnerulaceae</taxon>
        <taxon>Oculimacula</taxon>
    </lineage>
</organism>
<evidence type="ECO:0000313" key="2">
    <source>
        <dbReference type="Proteomes" id="UP001595075"/>
    </source>
</evidence>
<protein>
    <submittedName>
        <fullName evidence="1">Uncharacterized protein</fullName>
    </submittedName>
</protein>
<name>A0ABR4BZY6_9HELO</name>
<keyword evidence="2" id="KW-1185">Reference proteome</keyword>
<comment type="caution">
    <text evidence="1">The sequence shown here is derived from an EMBL/GenBank/DDBJ whole genome shotgun (WGS) entry which is preliminary data.</text>
</comment>
<dbReference type="EMBL" id="JAZHXI010000017">
    <property type="protein sequence ID" value="KAL2062303.1"/>
    <property type="molecule type" value="Genomic_DNA"/>
</dbReference>
<gene>
    <name evidence="1" type="ORF">VTL71DRAFT_6569</name>
</gene>
<accession>A0ABR4BZY6</accession>
<reference evidence="1 2" key="1">
    <citation type="journal article" date="2024" name="Commun. Biol.">
        <title>Comparative genomic analysis of thermophilic fungi reveals convergent evolutionary adaptations and gene losses.</title>
        <authorList>
            <person name="Steindorff A.S."/>
            <person name="Aguilar-Pontes M.V."/>
            <person name="Robinson A.J."/>
            <person name="Andreopoulos B."/>
            <person name="LaButti K."/>
            <person name="Kuo A."/>
            <person name="Mondo S."/>
            <person name="Riley R."/>
            <person name="Otillar R."/>
            <person name="Haridas S."/>
            <person name="Lipzen A."/>
            <person name="Grimwood J."/>
            <person name="Schmutz J."/>
            <person name="Clum A."/>
            <person name="Reid I.D."/>
            <person name="Moisan M.C."/>
            <person name="Butler G."/>
            <person name="Nguyen T.T.M."/>
            <person name="Dewar K."/>
            <person name="Conant G."/>
            <person name="Drula E."/>
            <person name="Henrissat B."/>
            <person name="Hansel C."/>
            <person name="Singer S."/>
            <person name="Hutchinson M.I."/>
            <person name="de Vries R.P."/>
            <person name="Natvig D.O."/>
            <person name="Powell A.J."/>
            <person name="Tsang A."/>
            <person name="Grigoriev I.V."/>
        </authorList>
    </citation>
    <scope>NUCLEOTIDE SEQUENCE [LARGE SCALE GENOMIC DNA]</scope>
    <source>
        <strain evidence="1 2">CBS 494.80</strain>
    </source>
</reference>
<evidence type="ECO:0000313" key="1">
    <source>
        <dbReference type="EMBL" id="KAL2062303.1"/>
    </source>
</evidence>
<dbReference type="Proteomes" id="UP001595075">
    <property type="component" value="Unassembled WGS sequence"/>
</dbReference>
<proteinExistence type="predicted"/>
<sequence>MICVISSLDGVITQATVQSTKQTFQIPLPLIALLLGDLSFHNLLRTMTLILRKYHFFFRKQLGEFRTQVILHNCHDSVGTYLTGPKPNSIILPTCTHHNLEVRLMLRRHLSLLILKDLHEFLSHHIEFSKTITF</sequence>